<dbReference type="GO" id="GO:0010494">
    <property type="term" value="C:cytoplasmic stress granule"/>
    <property type="evidence" value="ECO:0007669"/>
    <property type="project" value="UniProtKB-SubCell"/>
</dbReference>
<dbReference type="GO" id="GO:0005634">
    <property type="term" value="C:nucleus"/>
    <property type="evidence" value="ECO:0007669"/>
    <property type="project" value="TreeGrafter"/>
</dbReference>
<evidence type="ECO:0000313" key="8">
    <source>
        <dbReference type="Proteomes" id="UP000288716"/>
    </source>
</evidence>
<dbReference type="GO" id="GO:0099577">
    <property type="term" value="P:regulation of translation at presynapse, modulating synaptic transmission"/>
    <property type="evidence" value="ECO:0007669"/>
    <property type="project" value="TreeGrafter"/>
</dbReference>
<dbReference type="PANTHER" id="PTHR10603">
    <property type="entry name" value="FRAGILE X MENTAL RETARDATION SYNDROME-RELATED PROTEIN"/>
    <property type="match status" value="1"/>
</dbReference>
<feature type="compositionally biased region" description="Basic and acidic residues" evidence="5">
    <location>
        <begin position="575"/>
        <end position="592"/>
    </location>
</feature>
<name>A0A443SES1_9ACAR</name>
<dbReference type="Pfam" id="PF17904">
    <property type="entry name" value="KH_9"/>
    <property type="match status" value="1"/>
</dbReference>
<feature type="region of interest" description="Disordered" evidence="5">
    <location>
        <begin position="455"/>
        <end position="664"/>
    </location>
</feature>
<dbReference type="InterPro" id="IPR004087">
    <property type="entry name" value="KH_dom"/>
</dbReference>
<dbReference type="GO" id="GO:0043005">
    <property type="term" value="C:neuron projection"/>
    <property type="evidence" value="ECO:0007669"/>
    <property type="project" value="TreeGrafter"/>
</dbReference>
<dbReference type="GO" id="GO:0043488">
    <property type="term" value="P:regulation of mRNA stability"/>
    <property type="evidence" value="ECO:0007669"/>
    <property type="project" value="TreeGrafter"/>
</dbReference>
<feature type="domain" description="Agenet-like" evidence="6">
    <location>
        <begin position="100"/>
        <end position="169"/>
    </location>
</feature>
<dbReference type="Pfam" id="PF00013">
    <property type="entry name" value="KH_1"/>
    <property type="match status" value="1"/>
</dbReference>
<accession>A0A443SES1</accession>
<dbReference type="PANTHER" id="PTHR10603:SF7">
    <property type="entry name" value="FRAGILE X MESSENGER RIBONUCLEOPROTEIN 1 HOMOLOG"/>
    <property type="match status" value="1"/>
</dbReference>
<dbReference type="FunFam" id="3.30.1370.10:FF:000054">
    <property type="entry name" value="Fragile X mental retardation protein 1"/>
    <property type="match status" value="1"/>
</dbReference>
<gene>
    <name evidence="7" type="ORF">B4U80_10484</name>
</gene>
<evidence type="ECO:0000313" key="7">
    <source>
        <dbReference type="EMBL" id="RWS26024.1"/>
    </source>
</evidence>
<evidence type="ECO:0000256" key="4">
    <source>
        <dbReference type="PROSITE-ProRule" id="PRU00117"/>
    </source>
</evidence>
<evidence type="ECO:0000259" key="6">
    <source>
        <dbReference type="PROSITE" id="PS51641"/>
    </source>
</evidence>
<comment type="subcellular location">
    <subcellularLocation>
        <location evidence="1">Cytoplasm</location>
        <location evidence="1">Stress granule</location>
    </subcellularLocation>
    <subcellularLocation>
        <location evidence="3">Synapse</location>
    </subcellularLocation>
</comment>
<dbReference type="GO" id="GO:0051028">
    <property type="term" value="P:mRNA transport"/>
    <property type="evidence" value="ECO:0007669"/>
    <property type="project" value="TreeGrafter"/>
</dbReference>
<feature type="compositionally biased region" description="Polar residues" evidence="5">
    <location>
        <begin position="458"/>
        <end position="469"/>
    </location>
</feature>
<dbReference type="AlphaFoldDB" id="A0A443SES1"/>
<dbReference type="GO" id="GO:0003730">
    <property type="term" value="F:mRNA 3'-UTR binding"/>
    <property type="evidence" value="ECO:0007669"/>
    <property type="project" value="TreeGrafter"/>
</dbReference>
<dbReference type="Proteomes" id="UP000288716">
    <property type="component" value="Unassembled WGS sequence"/>
</dbReference>
<feature type="compositionally biased region" description="Polar residues" evidence="5">
    <location>
        <begin position="608"/>
        <end position="635"/>
    </location>
</feature>
<feature type="compositionally biased region" description="Basic and acidic residues" evidence="5">
    <location>
        <begin position="530"/>
        <end position="542"/>
    </location>
</feature>
<dbReference type="STRING" id="299467.A0A443SES1"/>
<dbReference type="EMBL" id="NCKV01003136">
    <property type="protein sequence ID" value="RWS26024.1"/>
    <property type="molecule type" value="Genomic_DNA"/>
</dbReference>
<organism evidence="7 8">
    <name type="scientific">Leptotrombidium deliense</name>
    <dbReference type="NCBI Taxonomy" id="299467"/>
    <lineage>
        <taxon>Eukaryota</taxon>
        <taxon>Metazoa</taxon>
        <taxon>Ecdysozoa</taxon>
        <taxon>Arthropoda</taxon>
        <taxon>Chelicerata</taxon>
        <taxon>Arachnida</taxon>
        <taxon>Acari</taxon>
        <taxon>Acariformes</taxon>
        <taxon>Trombidiformes</taxon>
        <taxon>Prostigmata</taxon>
        <taxon>Anystina</taxon>
        <taxon>Parasitengona</taxon>
        <taxon>Trombiculoidea</taxon>
        <taxon>Trombiculidae</taxon>
        <taxon>Leptotrombidium</taxon>
    </lineage>
</organism>
<dbReference type="Gene3D" id="2.30.30.140">
    <property type="match status" value="3"/>
</dbReference>
<dbReference type="InterPro" id="IPR004088">
    <property type="entry name" value="KH_dom_type_1"/>
</dbReference>
<feature type="compositionally biased region" description="Polar residues" evidence="5">
    <location>
        <begin position="35"/>
        <end position="50"/>
    </location>
</feature>
<dbReference type="PROSITE" id="PS51641">
    <property type="entry name" value="AGENET_LIKE"/>
    <property type="match status" value="1"/>
</dbReference>
<dbReference type="OrthoDB" id="424249at2759"/>
<dbReference type="InterPro" id="IPR040148">
    <property type="entry name" value="FMR1"/>
</dbReference>
<feature type="compositionally biased region" description="Basic and acidic residues" evidence="5">
    <location>
        <begin position="493"/>
        <end position="505"/>
    </location>
</feature>
<feature type="region of interest" description="Disordered" evidence="5">
    <location>
        <begin position="139"/>
        <end position="173"/>
    </location>
</feature>
<evidence type="ECO:0000256" key="1">
    <source>
        <dbReference type="ARBA" id="ARBA00004210"/>
    </source>
</evidence>
<dbReference type="InterPro" id="IPR040472">
    <property type="entry name" value="FMRP_KH0"/>
</dbReference>
<dbReference type="GO" id="GO:0048513">
    <property type="term" value="P:animal organ development"/>
    <property type="evidence" value="ECO:0007669"/>
    <property type="project" value="TreeGrafter"/>
</dbReference>
<evidence type="ECO:0000256" key="5">
    <source>
        <dbReference type="SAM" id="MobiDB-lite"/>
    </source>
</evidence>
<dbReference type="InterPro" id="IPR008395">
    <property type="entry name" value="Agenet-like_dom"/>
</dbReference>
<dbReference type="PROSITE" id="PS50084">
    <property type="entry name" value="KH_TYPE_1"/>
    <property type="match status" value="2"/>
</dbReference>
<dbReference type="CDD" id="cd22426">
    <property type="entry name" value="KH_I_FMR1_FXR_rpt2"/>
    <property type="match status" value="1"/>
</dbReference>
<feature type="compositionally biased region" description="Polar residues" evidence="5">
    <location>
        <begin position="545"/>
        <end position="558"/>
    </location>
</feature>
<sequence length="664" mass="73276">MDSLPDLLKEGVVEVRGDNGAFYKAQIVDVHDDGNSNSSADENSSGQTEAGSKHLAEVTLVFENDWQPQSRFPINRIRLPPIVSSDEESNSDGPPITEGMEVEVLTSNTEGEEHGWWRAVVKMIKGDFHVVEYQSPSPYSAPNADHGPTHGSSSSTYSEIVPGDRIRHKNPNPMLTQNPFYKLEIPLSEELKQLSINSTWLSKAEAHKQYKQSIDAIVVRYDDEKQCIIVIGYAPSDRQLAIQTMRKRATMLIDMHFRNLKQKMYLLMRTEEAAKQLESQRGPGSVSGYGSSGYHHSGGSGSQTYCIEFTVASQLMGLAIGSHGTNIQNARKLENILSIDLEENCTFKIRGTTQEACAQARNILEYVEKAIEVPRTLVGKVIGKSGKIIQEIVDKSGVVRVKVEGDKENEAPRENVPFVFVGTTEAITNAQILLDYHITHLQEVEKLRKEKSEIFHQLRQQQQHTTSVPSLPPGSASGPVIRGENDNSGYMRDAGRGSRGGDRGRGGPSGRGMPRGQGGPGRRYSGAGMDRSDRRSQQRDPPRNMSGNRSRQQGTKEATPSGDERTSPSLLKTESSGRWDNSSRENNWEKNNPRPPRNNPRPEKVGQRSGQSQQAITASQPTANERPKLQTNSNNAEKEVKTTEGTKSVSGHQQPINHLVNGSA</sequence>
<dbReference type="SUPFAM" id="SSF54791">
    <property type="entry name" value="Eukaryotic type KH-domain (KH-domain type I)"/>
    <property type="match status" value="2"/>
</dbReference>
<dbReference type="GO" id="GO:0048170">
    <property type="term" value="P:positive regulation of long-term neuronal synaptic plasticity"/>
    <property type="evidence" value="ECO:0007669"/>
    <property type="project" value="TreeGrafter"/>
</dbReference>
<dbReference type="Pfam" id="PF05641">
    <property type="entry name" value="Agenet"/>
    <property type="match status" value="1"/>
</dbReference>
<comment type="caution">
    <text evidence="7">The sequence shown here is derived from an EMBL/GenBank/DDBJ whole genome shotgun (WGS) entry which is preliminary data.</text>
</comment>
<dbReference type="SMART" id="SM00322">
    <property type="entry name" value="KH"/>
    <property type="match status" value="2"/>
</dbReference>
<dbReference type="VEuPathDB" id="VectorBase:LDEU006016"/>
<dbReference type="Gene3D" id="3.30.1370.10">
    <property type="entry name" value="K Homology domain, type 1"/>
    <property type="match status" value="2"/>
</dbReference>
<feature type="compositionally biased region" description="Polar residues" evidence="5">
    <location>
        <begin position="645"/>
        <end position="664"/>
    </location>
</feature>
<protein>
    <submittedName>
        <fullName evidence="7">Fragile X mental retardation syndrome-related protein 1-like isoform X2</fullName>
    </submittedName>
</protein>
<reference evidence="7 8" key="1">
    <citation type="journal article" date="2018" name="Gigascience">
        <title>Genomes of trombidid mites reveal novel predicted allergens and laterally-transferred genes associated with secondary metabolism.</title>
        <authorList>
            <person name="Dong X."/>
            <person name="Chaisiri K."/>
            <person name="Xia D."/>
            <person name="Armstrong S.D."/>
            <person name="Fang Y."/>
            <person name="Donnelly M.J."/>
            <person name="Kadowaki T."/>
            <person name="McGarry J.W."/>
            <person name="Darby A.C."/>
            <person name="Makepeace B.L."/>
        </authorList>
    </citation>
    <scope>NUCLEOTIDE SEQUENCE [LARGE SCALE GENOMIC DNA]</scope>
    <source>
        <strain evidence="7">UoL-UT</strain>
    </source>
</reference>
<dbReference type="GO" id="GO:0098793">
    <property type="term" value="C:presynapse"/>
    <property type="evidence" value="ECO:0007669"/>
    <property type="project" value="GOC"/>
</dbReference>
<dbReference type="Pfam" id="PF18336">
    <property type="entry name" value="Tudor_FRX1"/>
    <property type="match status" value="2"/>
</dbReference>
<dbReference type="InterPro" id="IPR041560">
    <property type="entry name" value="Tudor_FRM1"/>
</dbReference>
<dbReference type="GO" id="GO:0045727">
    <property type="term" value="P:positive regulation of translation"/>
    <property type="evidence" value="ECO:0007669"/>
    <property type="project" value="TreeGrafter"/>
</dbReference>
<dbReference type="InterPro" id="IPR036612">
    <property type="entry name" value="KH_dom_type_1_sf"/>
</dbReference>
<keyword evidence="8" id="KW-1185">Reference proteome</keyword>
<dbReference type="CDD" id="cd20402">
    <property type="entry name" value="Tudor_Agenet_FMRP-like_rpt1"/>
    <property type="match status" value="1"/>
</dbReference>
<evidence type="ECO:0000256" key="2">
    <source>
        <dbReference type="ARBA" id="ARBA00023018"/>
    </source>
</evidence>
<feature type="compositionally biased region" description="Gly residues" evidence="5">
    <location>
        <begin position="506"/>
        <end position="521"/>
    </location>
</feature>
<feature type="region of interest" description="Disordered" evidence="5">
    <location>
        <begin position="33"/>
        <end position="52"/>
    </location>
</feature>
<dbReference type="GO" id="GO:0045182">
    <property type="term" value="F:translation regulator activity"/>
    <property type="evidence" value="ECO:0007669"/>
    <property type="project" value="TreeGrafter"/>
</dbReference>
<keyword evidence="2" id="KW-0770">Synapse</keyword>
<evidence type="ECO:0000256" key="3">
    <source>
        <dbReference type="ARBA" id="ARBA00034103"/>
    </source>
</evidence>
<proteinExistence type="predicted"/>
<keyword evidence="4" id="KW-0694">RNA-binding</keyword>